<reference evidence="5" key="1">
    <citation type="submission" date="2014-11" db="EMBL/GenBank/DDBJ databases">
        <authorList>
            <person name="Geib S."/>
        </authorList>
    </citation>
    <scope>NUCLEOTIDE SEQUENCE</scope>
</reference>
<dbReference type="CDD" id="cd20071">
    <property type="entry name" value="SET_SMYD"/>
    <property type="match status" value="1"/>
</dbReference>
<evidence type="ECO:0000256" key="1">
    <source>
        <dbReference type="ARBA" id="ARBA00022603"/>
    </source>
</evidence>
<organism evidence="5">
    <name type="scientific">Zeugodacus cucurbitae</name>
    <name type="common">Melon fruit fly</name>
    <name type="synonym">Bactrocera cucurbitae</name>
    <dbReference type="NCBI Taxonomy" id="28588"/>
    <lineage>
        <taxon>Eukaryota</taxon>
        <taxon>Metazoa</taxon>
        <taxon>Ecdysozoa</taxon>
        <taxon>Arthropoda</taxon>
        <taxon>Hexapoda</taxon>
        <taxon>Insecta</taxon>
        <taxon>Pterygota</taxon>
        <taxon>Neoptera</taxon>
        <taxon>Endopterygota</taxon>
        <taxon>Diptera</taxon>
        <taxon>Brachycera</taxon>
        <taxon>Muscomorpha</taxon>
        <taxon>Tephritoidea</taxon>
        <taxon>Tephritidae</taxon>
        <taxon>Zeugodacus</taxon>
        <taxon>Zeugodacus</taxon>
    </lineage>
</organism>
<dbReference type="EMBL" id="GBXI01005903">
    <property type="protein sequence ID" value="JAD08389.1"/>
    <property type="molecule type" value="Transcribed_RNA"/>
</dbReference>
<dbReference type="InterPro" id="IPR001214">
    <property type="entry name" value="SET_dom"/>
</dbReference>
<keyword evidence="1" id="KW-0489">Methyltransferase</keyword>
<dbReference type="SUPFAM" id="SSF82199">
    <property type="entry name" value="SET domain"/>
    <property type="match status" value="1"/>
</dbReference>
<protein>
    <submittedName>
        <fullName evidence="5">Protein msta, isoform A</fullName>
    </submittedName>
</protein>
<gene>
    <name evidence="5" type="primary">msta_0</name>
    <name evidence="5" type="ORF">g.8368</name>
</gene>
<evidence type="ECO:0000256" key="3">
    <source>
        <dbReference type="ARBA" id="ARBA00022691"/>
    </source>
</evidence>
<proteinExistence type="predicted"/>
<dbReference type="PROSITE" id="PS50280">
    <property type="entry name" value="SET"/>
    <property type="match status" value="1"/>
</dbReference>
<dbReference type="Gene3D" id="1.10.220.160">
    <property type="match status" value="1"/>
</dbReference>
<dbReference type="GO" id="GO:0008276">
    <property type="term" value="F:protein methyltransferase activity"/>
    <property type="evidence" value="ECO:0007669"/>
    <property type="project" value="UniProtKB-ARBA"/>
</dbReference>
<dbReference type="InterPro" id="IPR053010">
    <property type="entry name" value="SET_SmydA-8"/>
</dbReference>
<keyword evidence="3" id="KW-0949">S-adenosyl-L-methionine</keyword>
<dbReference type="FunFam" id="2.170.270.10:FF:000013">
    <property type="entry name" value="Histone-lysine N-methyltransferase SMYD1 isoform 1"/>
    <property type="match status" value="1"/>
</dbReference>
<dbReference type="GO" id="GO:0032259">
    <property type="term" value="P:methylation"/>
    <property type="evidence" value="ECO:0007669"/>
    <property type="project" value="UniProtKB-KW"/>
</dbReference>
<dbReference type="Gene3D" id="6.10.140.2220">
    <property type="match status" value="1"/>
</dbReference>
<dbReference type="InterPro" id="IPR046341">
    <property type="entry name" value="SET_dom_sf"/>
</dbReference>
<dbReference type="Pfam" id="PF00856">
    <property type="entry name" value="SET"/>
    <property type="match status" value="1"/>
</dbReference>
<accession>A0A0A1XAS4</accession>
<keyword evidence="2" id="KW-0808">Transferase</keyword>
<sequence>MSTPAELARLVAIHLRDLQESEPNWTVAHSDVAGRGVFATRDIAAGELLFRECPLVVGPTARKGSILNTCVCCHKLLAVKDFLCKNKCMLPVCDACADSALHHEECALFQRWQPVELSKLAEMCTDKSAGPPLVNPYSLRILTAVRVFFLKPDQRALVDAMQANAERGYRQEIIKAAQSFRKFPTTDKSFMDNLFRIVGVLNTNAFEAPCRIGEHETLLRGLFPLTAIMNHECTPNASHYFDNGQLAVVRAARHIPKGAEITTTYTKILWSNPTRGIFLKMTKHFVCECTRCNDNTENGTYLSALFCREQGCKGIVVPEQTKTLQSDWRCLTCDTVAPHAKMSRYQDFALNTINNRINKSTVHDLINFINDMCPRFCPPSNYVLVEAKLNVIWRMQRFKGDFTEDEVRHRDRYRDEILEILDKLGAGDCTLRKLITNEIP</sequence>
<dbReference type="SMART" id="SM00317">
    <property type="entry name" value="SET"/>
    <property type="match status" value="1"/>
</dbReference>
<evidence type="ECO:0000259" key="4">
    <source>
        <dbReference type="PROSITE" id="PS50280"/>
    </source>
</evidence>
<evidence type="ECO:0000313" key="5">
    <source>
        <dbReference type="EMBL" id="JAD08389.1"/>
    </source>
</evidence>
<dbReference type="PANTHER" id="PTHR46455">
    <property type="entry name" value="SET AND MYND DOMAIN CONTAINING, ARTHROPOD-SPECIFIC, MEMBER 4, ISOFORM A"/>
    <property type="match status" value="1"/>
</dbReference>
<feature type="domain" description="SET" evidence="4">
    <location>
        <begin position="23"/>
        <end position="266"/>
    </location>
</feature>
<evidence type="ECO:0000256" key="2">
    <source>
        <dbReference type="ARBA" id="ARBA00022679"/>
    </source>
</evidence>
<dbReference type="GO" id="GO:0008170">
    <property type="term" value="F:N-methyltransferase activity"/>
    <property type="evidence" value="ECO:0007669"/>
    <property type="project" value="UniProtKB-ARBA"/>
</dbReference>
<dbReference type="PANTHER" id="PTHR46455:SF3">
    <property type="entry name" value="SET AND MYND DOMAIN CONTAINING, ARTHROPOD-SPECIFIC, MEMBER 9, ISOFORM A-RELATED"/>
    <property type="match status" value="1"/>
</dbReference>
<dbReference type="GO" id="GO:0008757">
    <property type="term" value="F:S-adenosylmethionine-dependent methyltransferase activity"/>
    <property type="evidence" value="ECO:0007669"/>
    <property type="project" value="UniProtKB-ARBA"/>
</dbReference>
<name>A0A0A1XAS4_ZEUCU</name>
<reference evidence="5" key="2">
    <citation type="journal article" date="2015" name="Gigascience">
        <title>Reconstructing a comprehensive transcriptome assembly of a white-pupal translocated strain of the pest fruit fly Bactrocera cucurbitae.</title>
        <authorList>
            <person name="Sim S.B."/>
            <person name="Calla B."/>
            <person name="Hall B."/>
            <person name="DeRego T."/>
            <person name="Geib S.M."/>
        </authorList>
    </citation>
    <scope>NUCLEOTIDE SEQUENCE</scope>
</reference>
<dbReference type="AlphaFoldDB" id="A0A0A1XAS4"/>
<dbReference type="Gene3D" id="2.170.270.10">
    <property type="entry name" value="SET domain"/>
    <property type="match status" value="1"/>
</dbReference>